<dbReference type="Gene3D" id="3.20.20.80">
    <property type="entry name" value="Glycosidases"/>
    <property type="match status" value="1"/>
</dbReference>
<evidence type="ECO:0000256" key="1">
    <source>
        <dbReference type="SAM" id="SignalP"/>
    </source>
</evidence>
<reference evidence="2" key="1">
    <citation type="submission" date="2024-07" db="EMBL/GenBank/DDBJ databases">
        <title>Identification and characteristics of a novel species of coltsfoot's symbiotic bacteria.</title>
        <authorList>
            <person name="Juszczyk A."/>
            <person name="Jasielczuk I."/>
            <person name="Gurgul A."/>
            <person name="Rogala M."/>
            <person name="Kowalczyk A."/>
            <person name="Szmatola T."/>
            <person name="Kosecka-Strojek M."/>
            <person name="Arent Z."/>
            <person name="Latowski D."/>
        </authorList>
    </citation>
    <scope>NUCLEOTIDE SEQUENCE</scope>
    <source>
        <strain evidence="2">Hg7Tf</strain>
    </source>
</reference>
<organism evidence="2">
    <name type="scientific">Pseudomonas sp. Hg7Tf</name>
    <dbReference type="NCBI Taxonomy" id="3236988"/>
    <lineage>
        <taxon>Bacteria</taxon>
        <taxon>Pseudomonadati</taxon>
        <taxon>Pseudomonadota</taxon>
        <taxon>Gammaproteobacteria</taxon>
        <taxon>Pseudomonadales</taxon>
        <taxon>Pseudomonadaceae</taxon>
        <taxon>Pseudomonas</taxon>
    </lineage>
</organism>
<dbReference type="InterPro" id="IPR017853">
    <property type="entry name" value="GH"/>
</dbReference>
<protein>
    <submittedName>
        <fullName evidence="2">Uncharacterized protein</fullName>
    </submittedName>
</protein>
<name>A0AB39I8A1_9PSED</name>
<dbReference type="AlphaFoldDB" id="A0AB39I8A1"/>
<evidence type="ECO:0000313" key="2">
    <source>
        <dbReference type="EMBL" id="XDK39049.1"/>
    </source>
</evidence>
<keyword evidence="1" id="KW-0732">Signal</keyword>
<dbReference type="SUPFAM" id="SSF51445">
    <property type="entry name" value="(Trans)glycosidases"/>
    <property type="match status" value="1"/>
</dbReference>
<feature type="chain" id="PRO_5044262035" evidence="1">
    <location>
        <begin position="19"/>
        <end position="637"/>
    </location>
</feature>
<accession>A0AB39I8A1</accession>
<dbReference type="RefSeq" id="WP_280043756.1">
    <property type="nucleotide sequence ID" value="NZ_CP162607.1"/>
</dbReference>
<dbReference type="EMBL" id="CP162607">
    <property type="protein sequence ID" value="XDK39049.1"/>
    <property type="molecule type" value="Genomic_DNA"/>
</dbReference>
<proteinExistence type="predicted"/>
<gene>
    <name evidence="2" type="ORF">AB4Y39_10360</name>
</gene>
<feature type="signal peptide" evidence="1">
    <location>
        <begin position="1"/>
        <end position="18"/>
    </location>
</feature>
<sequence>MKRTLLLMTIVFSTLAQAAPMRWAAIRDGSLYLQPSRDDTLRVSWVPAWQTSANEERIYLLDGQGQLRGERFIPATEGRGQQTWALPASAASYRMEVPGYSFRRYRFEHDDNTVALFAPTKVHFSVELGNDAELYFKVRAGEQAMLAGKYFGGIKALQAERLSDGTQVALRLKPHRQYPLFDQVALPVAGTDQTWRLHLQGSGKAAFWLDGTANLFAQRAQHLQPLRQDSGRTELNVYADVLGPTPRLGIAMPYLLPPAGSHAALDALKPRAAGFYSNVDIMAGRPHYEDAFRRFYQDRAAIDMNITLLGASKRKADLEENAQSIAGLDAWLAATVALGGKGIHYLSFADEPNYNYRDYATYKRFFDAMDRQVRAYPGAREAGVRIAMPASSRLVNGPFIPQGDQRRGINWARRMLAESAPQIDALAWHEWMIRDLLATRVYRDNVRRAAEVVGLQANGRPRKALLLDQTNISSGGSVSPYEQETHFAALWWASVAINSAQDGLLDMINWFQAADDPDHLKGMIRLPGPNRFELKPVGLAQQFMQAHWLDQVQRLDNSAFEVDALAMARDQQRSVLGVNKGERLQQVSLQGAGTACPSLTLFGPDSRSRDAAIDCRNGRIRFEVPAQTLFALSWRAS</sequence>